<organism evidence="4 5">
    <name type="scientific">Shewanella colwelliana</name>
    <name type="common">Alteromonas colwelliana</name>
    <dbReference type="NCBI Taxonomy" id="23"/>
    <lineage>
        <taxon>Bacteria</taxon>
        <taxon>Pseudomonadati</taxon>
        <taxon>Pseudomonadota</taxon>
        <taxon>Gammaproteobacteria</taxon>
        <taxon>Alteromonadales</taxon>
        <taxon>Shewanellaceae</taxon>
        <taxon>Shewanella</taxon>
    </lineage>
</organism>
<dbReference type="PANTHER" id="PTHR14289:SF16">
    <property type="entry name" value="POLYMERASE DELTA-INTERACTING PROTEIN 2"/>
    <property type="match status" value="1"/>
</dbReference>
<dbReference type="STRING" id="23.BEL05_10150"/>
<dbReference type="GO" id="GO:0070987">
    <property type="term" value="P:error-free translesion synthesis"/>
    <property type="evidence" value="ECO:0007669"/>
    <property type="project" value="TreeGrafter"/>
</dbReference>
<feature type="domain" description="ApaG" evidence="3">
    <location>
        <begin position="2"/>
        <end position="126"/>
    </location>
</feature>
<dbReference type="RefSeq" id="WP_069671784.1">
    <property type="nucleotide sequence ID" value="NZ_MCBT01000046.1"/>
</dbReference>
<dbReference type="InterPro" id="IPR036767">
    <property type="entry name" value="ApaG_sf"/>
</dbReference>
<dbReference type="Proteomes" id="UP000095230">
    <property type="component" value="Unassembled WGS sequence"/>
</dbReference>
<evidence type="ECO:0000256" key="1">
    <source>
        <dbReference type="ARBA" id="ARBA00017693"/>
    </source>
</evidence>
<accession>A0A1E5IRQ8</accession>
<dbReference type="Gene3D" id="2.60.40.1470">
    <property type="entry name" value="ApaG domain"/>
    <property type="match status" value="1"/>
</dbReference>
<comment type="caution">
    <text evidence="4">The sequence shown here is derived from an EMBL/GenBank/DDBJ whole genome shotgun (WGS) entry which is preliminary data.</text>
</comment>
<dbReference type="Pfam" id="PF04379">
    <property type="entry name" value="DUF525"/>
    <property type="match status" value="1"/>
</dbReference>
<evidence type="ECO:0000313" key="5">
    <source>
        <dbReference type="Proteomes" id="UP000095230"/>
    </source>
</evidence>
<name>A0A1E5IRQ8_SHECO</name>
<evidence type="ECO:0000313" key="4">
    <source>
        <dbReference type="EMBL" id="OEG72633.1"/>
    </source>
</evidence>
<dbReference type="OrthoDB" id="9795226at2"/>
<gene>
    <name evidence="2" type="primary">apaG</name>
    <name evidence="4" type="ORF">BEL05_10150</name>
</gene>
<dbReference type="PROSITE" id="PS51087">
    <property type="entry name" value="APAG"/>
    <property type="match status" value="1"/>
</dbReference>
<dbReference type="HAMAP" id="MF_00791">
    <property type="entry name" value="ApaG"/>
    <property type="match status" value="1"/>
</dbReference>
<evidence type="ECO:0000256" key="2">
    <source>
        <dbReference type="HAMAP-Rule" id="MF_00791"/>
    </source>
</evidence>
<proteinExistence type="inferred from homology"/>
<dbReference type="NCBIfam" id="NF003967">
    <property type="entry name" value="PRK05461.1"/>
    <property type="match status" value="1"/>
</dbReference>
<evidence type="ECO:0000259" key="3">
    <source>
        <dbReference type="PROSITE" id="PS51087"/>
    </source>
</evidence>
<reference evidence="4 5" key="1">
    <citation type="submission" date="2016-07" db="EMBL/GenBank/DDBJ databases">
        <title>Whole-genome of two Shewanella species isolated from a digestive organ of sea cucumber Apostichopus japonicus Selenka 1867.</title>
        <authorList>
            <person name="Hong H.-H."/>
            <person name="Choi H."/>
            <person name="Cheon S."/>
            <person name="Oh J.-S."/>
            <person name="Lee H.-G."/>
            <person name="Park C."/>
        </authorList>
    </citation>
    <scope>NUCLEOTIDE SEQUENCE [LARGE SCALE GENOMIC DNA]</scope>
    <source>
        <strain evidence="4 5">CSB03KR</strain>
    </source>
</reference>
<dbReference type="EMBL" id="MCBT01000046">
    <property type="protein sequence ID" value="OEG72633.1"/>
    <property type="molecule type" value="Genomic_DNA"/>
</dbReference>
<dbReference type="AlphaFoldDB" id="A0A1E5IRQ8"/>
<dbReference type="SUPFAM" id="SSF110069">
    <property type="entry name" value="ApaG-like"/>
    <property type="match status" value="1"/>
</dbReference>
<protein>
    <recommendedName>
        <fullName evidence="1 2">Protein ApaG</fullName>
    </recommendedName>
</protein>
<dbReference type="InterPro" id="IPR023065">
    <property type="entry name" value="Uncharacterised_ApaG"/>
</dbReference>
<dbReference type="InterPro" id="IPR007474">
    <property type="entry name" value="ApaG_domain"/>
</dbReference>
<sequence length="126" mass="13901">MTELESSIRIEVKTEYIEAQSSPEEERYLFSYTITIVNLGEKPATLKSRMWCITDANGHHSEVQGAGVVGETPTIAPNTAYQYTSGTVCETPFAVMQGHYIMISEDGTEFKAKIAPFRLAAPGLLH</sequence>
<dbReference type="PANTHER" id="PTHR14289">
    <property type="entry name" value="F-BOX ONLY PROTEIN 3"/>
    <property type="match status" value="1"/>
</dbReference>